<gene>
    <name evidence="3" type="ORF">SAMN04488098_103818</name>
</gene>
<dbReference type="RefSeq" id="WP_091267852.1">
    <property type="nucleotide sequence ID" value="NZ_FNFK01000038.1"/>
</dbReference>
<protein>
    <recommendedName>
        <fullName evidence="1">UPF0302 protein SAMN04488098_103818</fullName>
    </recommendedName>
</protein>
<evidence type="ECO:0000313" key="4">
    <source>
        <dbReference type="Proteomes" id="UP000199433"/>
    </source>
</evidence>
<organism evidence="3 4">
    <name type="scientific">Alkalibacterium thalassium</name>
    <dbReference type="NCBI Taxonomy" id="426701"/>
    <lineage>
        <taxon>Bacteria</taxon>
        <taxon>Bacillati</taxon>
        <taxon>Bacillota</taxon>
        <taxon>Bacilli</taxon>
        <taxon>Lactobacillales</taxon>
        <taxon>Carnobacteriaceae</taxon>
        <taxon>Alkalibacterium</taxon>
    </lineage>
</organism>
<evidence type="ECO:0000259" key="2">
    <source>
        <dbReference type="Pfam" id="PF08864"/>
    </source>
</evidence>
<dbReference type="InterPro" id="IPR027393">
    <property type="entry name" value="Virus_scaffolding_prot_C"/>
</dbReference>
<accession>A0A1G9CWF1</accession>
<dbReference type="Proteomes" id="UP000199433">
    <property type="component" value="Unassembled WGS sequence"/>
</dbReference>
<dbReference type="HAMAP" id="MF_00760">
    <property type="entry name" value="UPF0302"/>
    <property type="match status" value="1"/>
</dbReference>
<dbReference type="PIRSF" id="PIRSF007165">
    <property type="entry name" value="UCP007165"/>
    <property type="match status" value="1"/>
</dbReference>
<proteinExistence type="inferred from homology"/>
<dbReference type="OrthoDB" id="2155814at2"/>
<feature type="domain" description="UPF0302" evidence="2">
    <location>
        <begin position="9"/>
        <end position="112"/>
    </location>
</feature>
<dbReference type="AlphaFoldDB" id="A0A1G9CWF1"/>
<evidence type="ECO:0000256" key="1">
    <source>
        <dbReference type="HAMAP-Rule" id="MF_00760"/>
    </source>
</evidence>
<reference evidence="4" key="1">
    <citation type="submission" date="2016-10" db="EMBL/GenBank/DDBJ databases">
        <authorList>
            <person name="Varghese N."/>
            <person name="Submissions S."/>
        </authorList>
    </citation>
    <scope>NUCLEOTIDE SEQUENCE [LARGE SCALE GENOMIC DNA]</scope>
    <source>
        <strain evidence="4">DSM 19181</strain>
    </source>
</reference>
<dbReference type="EMBL" id="FNFK01000038">
    <property type="protein sequence ID" value="SDK55969.1"/>
    <property type="molecule type" value="Genomic_DNA"/>
</dbReference>
<keyword evidence="4" id="KW-1185">Reference proteome</keyword>
<evidence type="ECO:0000313" key="3">
    <source>
        <dbReference type="EMBL" id="SDK55969.1"/>
    </source>
</evidence>
<name>A0A1G9CWF1_9LACT</name>
<dbReference type="Gene3D" id="3.40.1530.30">
    <property type="entry name" value="Uncharacterised family UPF0302, N-terminal domain"/>
    <property type="match status" value="1"/>
</dbReference>
<dbReference type="InterPro" id="IPR038091">
    <property type="entry name" value="UPF0302_N_sf"/>
</dbReference>
<dbReference type="InterPro" id="IPR011188">
    <property type="entry name" value="UPF0302"/>
</dbReference>
<dbReference type="InterPro" id="IPR014963">
    <property type="entry name" value="UPF0302_N"/>
</dbReference>
<dbReference type="STRING" id="426701.SAMN04488098_103818"/>
<dbReference type="Pfam" id="PF08864">
    <property type="entry name" value="UPF0302"/>
    <property type="match status" value="1"/>
</dbReference>
<dbReference type="NCBIfam" id="NF002965">
    <property type="entry name" value="PRK03636.1"/>
    <property type="match status" value="1"/>
</dbReference>
<sequence length="189" mass="22835">MYSRVKLKDKKKFLEWFLQRYQMKRRESMWILNYLLNHDIVLNKTKFVEEANKTPRGIRMATVGTEDEAFRFYKDGQEYDHPEQAFHEVRLNWHTDLYIELLFQDSLLSPEYAAILEDNPYAKWNDRMTSEIDEQVDEAVDTFYLQKQREQVLEDIDRALETDNRDDFYSLAEELKHIEEKMENGVSSS</sequence>
<comment type="similarity">
    <text evidence="1">Belongs to the UPF0302 family.</text>
</comment>
<dbReference type="Gene3D" id="4.10.810.10">
    <property type="entry name" value="Virus Scaffolding Protein, Chain A"/>
    <property type="match status" value="1"/>
</dbReference>